<evidence type="ECO:0000313" key="6">
    <source>
        <dbReference type="Proteomes" id="UP000703295"/>
    </source>
</evidence>
<comment type="pathway">
    <text evidence="1">Lipid metabolism.</text>
</comment>
<name>A0ABS2EZT9_9BACE</name>
<dbReference type="PANTHER" id="PTHR10434">
    <property type="entry name" value="1-ACYL-SN-GLYCEROL-3-PHOSPHATE ACYLTRANSFERASE"/>
    <property type="match status" value="1"/>
</dbReference>
<organism evidence="5 6">
    <name type="scientific">Bacteroides mediterraneensis</name>
    <dbReference type="NCBI Taxonomy" id="1841856"/>
    <lineage>
        <taxon>Bacteria</taxon>
        <taxon>Pseudomonadati</taxon>
        <taxon>Bacteroidota</taxon>
        <taxon>Bacteroidia</taxon>
        <taxon>Bacteroidales</taxon>
        <taxon>Bacteroidaceae</taxon>
        <taxon>Bacteroides</taxon>
    </lineage>
</organism>
<evidence type="ECO:0000256" key="3">
    <source>
        <dbReference type="ARBA" id="ARBA00023315"/>
    </source>
</evidence>
<evidence type="ECO:0000259" key="4">
    <source>
        <dbReference type="SMART" id="SM00563"/>
    </source>
</evidence>
<sequence>MKQAICRFIYHKLLGWKAEVNVPDFKKCIICAAPHTTNWDLIIGKLFITAVGRQSGFLMKKEWFFFPLGILFRKMGGIPVHRDKRTSMVDQLVERIKKSDTFHLAITPEGTRSANPEWKKGFYYIALGAQIPIVLIGIDYKEKCIKAGKYLMPTGDIEKDMKEIKSYFKDFKGKHPEKFTVGNID</sequence>
<keyword evidence="3 5" id="KW-0012">Acyltransferase</keyword>
<proteinExistence type="predicted"/>
<protein>
    <submittedName>
        <fullName evidence="5">1-acyl-sn-glycerol-3-phosphate acyltransferase</fullName>
    </submittedName>
</protein>
<accession>A0ABS2EZT9</accession>
<dbReference type="Pfam" id="PF01553">
    <property type="entry name" value="Acyltransferase"/>
    <property type="match status" value="1"/>
</dbReference>
<dbReference type="PANTHER" id="PTHR10434:SF9">
    <property type="entry name" value="PHOSPHOLIPID_GLYCEROL ACYLTRANSFERASE DOMAIN-CONTAINING PROTEIN"/>
    <property type="match status" value="1"/>
</dbReference>
<dbReference type="EMBL" id="JACJJW010000063">
    <property type="protein sequence ID" value="MBM6759814.1"/>
    <property type="molecule type" value="Genomic_DNA"/>
</dbReference>
<evidence type="ECO:0000256" key="1">
    <source>
        <dbReference type="ARBA" id="ARBA00005189"/>
    </source>
</evidence>
<gene>
    <name evidence="5" type="ORF">H6A31_14215</name>
</gene>
<dbReference type="Proteomes" id="UP000703295">
    <property type="component" value="Unassembled WGS sequence"/>
</dbReference>
<dbReference type="SMART" id="SM00563">
    <property type="entry name" value="PlsC"/>
    <property type="match status" value="1"/>
</dbReference>
<comment type="caution">
    <text evidence="5">The sequence shown here is derived from an EMBL/GenBank/DDBJ whole genome shotgun (WGS) entry which is preliminary data.</text>
</comment>
<feature type="domain" description="Phospholipid/glycerol acyltransferase" evidence="4">
    <location>
        <begin position="29"/>
        <end position="141"/>
    </location>
</feature>
<dbReference type="SUPFAM" id="SSF69593">
    <property type="entry name" value="Glycerol-3-phosphate (1)-acyltransferase"/>
    <property type="match status" value="1"/>
</dbReference>
<dbReference type="InterPro" id="IPR002123">
    <property type="entry name" value="Plipid/glycerol_acylTrfase"/>
</dbReference>
<dbReference type="GO" id="GO:0016746">
    <property type="term" value="F:acyltransferase activity"/>
    <property type="evidence" value="ECO:0007669"/>
    <property type="project" value="UniProtKB-KW"/>
</dbReference>
<keyword evidence="2" id="KW-0808">Transferase</keyword>
<reference evidence="5 6" key="1">
    <citation type="journal article" date="2021" name="Sci. Rep.">
        <title>The distribution of antibiotic resistance genes in chicken gut microbiota commensals.</title>
        <authorList>
            <person name="Juricova H."/>
            <person name="Matiasovicova J."/>
            <person name="Kubasova T."/>
            <person name="Cejkova D."/>
            <person name="Rychlik I."/>
        </authorList>
    </citation>
    <scope>NUCLEOTIDE SEQUENCE [LARGE SCALE GENOMIC DNA]</scope>
    <source>
        <strain evidence="5 6">An801</strain>
    </source>
</reference>
<evidence type="ECO:0000256" key="2">
    <source>
        <dbReference type="ARBA" id="ARBA00022679"/>
    </source>
</evidence>
<dbReference type="RefSeq" id="WP_204477294.1">
    <property type="nucleotide sequence ID" value="NZ_JACJJW010000063.1"/>
</dbReference>
<keyword evidence="6" id="KW-1185">Reference proteome</keyword>
<evidence type="ECO:0000313" key="5">
    <source>
        <dbReference type="EMBL" id="MBM6759814.1"/>
    </source>
</evidence>